<evidence type="ECO:0000313" key="1">
    <source>
        <dbReference type="EMBL" id="EUC32544.1"/>
    </source>
</evidence>
<gene>
    <name evidence="1" type="ORF">COCCADRAFT_98398</name>
</gene>
<name>W6YAP0_COCC2</name>
<dbReference type="OrthoDB" id="1262810at2759"/>
<proteinExistence type="predicted"/>
<dbReference type="EMBL" id="KI964630">
    <property type="protein sequence ID" value="EUC32544.1"/>
    <property type="molecule type" value="Genomic_DNA"/>
</dbReference>
<dbReference type="RefSeq" id="XP_007713123.1">
    <property type="nucleotide sequence ID" value="XM_007714933.1"/>
</dbReference>
<reference evidence="1 2" key="1">
    <citation type="journal article" date="2013" name="PLoS Genet.">
        <title>Comparative genome structure, secondary metabolite, and effector coding capacity across Cochliobolus pathogens.</title>
        <authorList>
            <person name="Condon B.J."/>
            <person name="Leng Y."/>
            <person name="Wu D."/>
            <person name="Bushley K.E."/>
            <person name="Ohm R.A."/>
            <person name="Otillar R."/>
            <person name="Martin J."/>
            <person name="Schackwitz W."/>
            <person name="Grimwood J."/>
            <person name="MohdZainudin N."/>
            <person name="Xue C."/>
            <person name="Wang R."/>
            <person name="Manning V.A."/>
            <person name="Dhillon B."/>
            <person name="Tu Z.J."/>
            <person name="Steffenson B.J."/>
            <person name="Salamov A."/>
            <person name="Sun H."/>
            <person name="Lowry S."/>
            <person name="LaButti K."/>
            <person name="Han J."/>
            <person name="Copeland A."/>
            <person name="Lindquist E."/>
            <person name="Barry K."/>
            <person name="Schmutz J."/>
            <person name="Baker S.E."/>
            <person name="Ciuffetti L.M."/>
            <person name="Grigoriev I.V."/>
            <person name="Zhong S."/>
            <person name="Turgeon B.G."/>
        </authorList>
    </citation>
    <scope>NUCLEOTIDE SEQUENCE [LARGE SCALE GENOMIC DNA]</scope>
    <source>
        <strain evidence="1 2">26-R-13</strain>
    </source>
</reference>
<accession>W6YAP0</accession>
<dbReference type="AlphaFoldDB" id="W6YAP0"/>
<protein>
    <submittedName>
        <fullName evidence="1">Uncharacterized protein</fullName>
    </submittedName>
</protein>
<organism evidence="1 2">
    <name type="scientific">Cochliobolus carbonum (strain 26-R-13)</name>
    <name type="common">Maize leaf spot fungus</name>
    <name type="synonym">Bipolaris zeicola</name>
    <dbReference type="NCBI Taxonomy" id="930089"/>
    <lineage>
        <taxon>Eukaryota</taxon>
        <taxon>Fungi</taxon>
        <taxon>Dikarya</taxon>
        <taxon>Ascomycota</taxon>
        <taxon>Pezizomycotina</taxon>
        <taxon>Dothideomycetes</taxon>
        <taxon>Pleosporomycetidae</taxon>
        <taxon>Pleosporales</taxon>
        <taxon>Pleosporineae</taxon>
        <taxon>Pleosporaceae</taxon>
        <taxon>Bipolaris</taxon>
    </lineage>
</organism>
<dbReference type="Proteomes" id="UP000053841">
    <property type="component" value="Unassembled WGS sequence"/>
</dbReference>
<dbReference type="KEGG" id="bze:COCCADRAFT_98398"/>
<sequence length="65" mass="7461">MPVHERRQDRTEAKIELAFPFDSITQQPKLSKQGQHIFAFLPLLRLAQLQVRHPNSAQAPANDET</sequence>
<dbReference type="HOGENOM" id="CLU_2849353_0_0_1"/>
<evidence type="ECO:0000313" key="2">
    <source>
        <dbReference type="Proteomes" id="UP000053841"/>
    </source>
</evidence>
<keyword evidence="2" id="KW-1185">Reference proteome</keyword>
<dbReference type="GeneID" id="19154564"/>